<evidence type="ECO:0000256" key="5">
    <source>
        <dbReference type="ARBA" id="ARBA00022692"/>
    </source>
</evidence>
<comment type="catalytic activity">
    <reaction evidence="12">
        <text>leukotriene C4(in) + ATP + H2O = leukotriene C4(out) + ADP + phosphate + H(+)</text>
        <dbReference type="Rhea" id="RHEA:38963"/>
        <dbReference type="ChEBI" id="CHEBI:15377"/>
        <dbReference type="ChEBI" id="CHEBI:15378"/>
        <dbReference type="ChEBI" id="CHEBI:30616"/>
        <dbReference type="ChEBI" id="CHEBI:43474"/>
        <dbReference type="ChEBI" id="CHEBI:57973"/>
        <dbReference type="ChEBI" id="CHEBI:456216"/>
    </reaction>
    <physiologicalReaction direction="left-to-right" evidence="12">
        <dbReference type="Rhea" id="RHEA:38964"/>
    </physiologicalReaction>
</comment>
<keyword evidence="10 14" id="KW-0472">Membrane</keyword>
<dbReference type="Pfam" id="PF00664">
    <property type="entry name" value="ABC_membrane"/>
    <property type="match status" value="2"/>
</dbReference>
<dbReference type="InterPro" id="IPR003593">
    <property type="entry name" value="AAA+_ATPase"/>
</dbReference>
<comment type="similarity">
    <text evidence="2">Belongs to the ABC transporter superfamily. ABCC family. Conjugate transporter (TC 3.A.1.208) subfamily.</text>
</comment>
<keyword evidence="9 14" id="KW-1133">Transmembrane helix</keyword>
<dbReference type="PROSITE" id="PS50893">
    <property type="entry name" value="ABC_TRANSPORTER_2"/>
    <property type="match status" value="2"/>
</dbReference>
<dbReference type="EC" id="7.6.2.3" evidence="11"/>
<sequence length="1587" mass="177963">MTEEEGLDAFCDSTFWNNTLSWNTTNPDLTLCFERTVLVWVPCGYLWLLAPVEVAYLRNSVDRLVPWSILNISKLVTTMALLVLQCINLFYAVHQNSIGENVPSVDYVTPVIIFLSLILEMVFMLLNKKRGLQTSGYLFIFWFLLMVCGIPEFRTLIMQHSVEDEAYDEMRFITYMIYFPLICIMWVIHCFGEATPQYIFFPRGEKPNPETSASFLSRITFAWLDSLIWKGYRKPLVQEDMWNLQYENATNTIVGRWDKNWKKTVRKAEKKRDSHANGEPFNNAVHIETGGKAKKPLSILPTMVSTFGLPFLFGAILKLIHDTLQFVSPQILKLLINFTESDKEETPQWQGYFYAAVMLVAAQTQSFILAQYFKKMYLIGLQVRSGIISAVYRKALLISSSSKKESTVGEIVNLMSVDAQRFMDLMAYINMLWSAPFQIALALYFLWEHLGPSVLAGVGVMVVLIPINGFIANRTKILQISQMKSKDKRVKLMNEILNGIKVLKLYAWEPSFEEQVLGVRDKEIKVLKKAAYLNAGTSFIWTCTPFLVVFASLTCYVLVNGITSLTSEKIFVSISLLNILRMPLGLTPIIVSYTIQVSLVSFATFMIISPENILDANKAFVSISLFNLLRFPISMLPMLISNLVQANVSLTRLNKFLNLGELDPNSVTHDSRTEHPLVVENGTFSWGHSDGDEKPVLRGLNMTVEKGSLVAVVGTVGAGKSSLCSAILGEMEKQSGRVNVKGSVAYVAQQPWIQNNTVENNILFNQIKDKDFYNKCIQSCALSSDLEILPGGDQTEIGEKGINLSGGQKQRVSLARALYSDADIFLLDDPLSAVDSHVGKHIFDHVIGPSGMLKHKTRILVTHGITYLPKADKIVVLKNGEISEQGTYSQLVENKGEFNEFLLQYLAQEEEEDLEDDLDELENIKQNLENKMGREVFQRQISRKRQESESESIEGDRGRHHTGEKPKRESLKRPKKISESEKTKAPLAASPVEKKAGEKLIQAEKAETGRVSFKVYLYYIRSIGITATLITTLSYILSQACSVGANVWLAALSEENYTDGVMDDHDRDLYLGVYTALGVGQALFIMIGAMMIAGATVHASVILHKMLLRNVLRSPMSFFDVTPIGRIVNRFAKDIDTVDVMLPTNFRAWIGCLISVVATFAVIIGVTVEFTLVMIPTMIIYYFVQVLYVSTSRQLKRIESVTRSPIYSHFQESIQGASTIRAFSKQHVFITESERRVDNNMVSSIPSIMSNRWLAVRLESIGNIMTFSAAMFSVARRGTIEGGEVGLSISYALSVTQTLNWLVRMTSDVETNIVSVERIKEYTETPQEAPWDIPNKKPSKDWPQEGIVKFNDYATRYREGLDLVIKDININVKAGEKIGIVGRTGAGKSSMTLGLFRIIEAAAGNISIDNINIGEIGLHDLRSKLTIIPQDPVLFSGSLRMNLDPFNLYSDAEVWSALEHAHLKEFVSSLSTGLQHEVSEGGDNLSVGQRQLVCLARALLRKTRVLVLDEATAAVDLETDDLIQQTIRHEFMDCTVLTIAHRLNTIMDYSRVLVLDRGMVKEFDSPSSLVQDKSSLFYGMAKDAGLA</sequence>
<dbReference type="SUPFAM" id="SSF90123">
    <property type="entry name" value="ABC transporter transmembrane region"/>
    <property type="match status" value="2"/>
</dbReference>
<feature type="domain" description="ABC transmembrane type-1" evidence="16">
    <location>
        <begin position="1029"/>
        <end position="1311"/>
    </location>
</feature>
<feature type="transmembrane region" description="Helical" evidence="14">
    <location>
        <begin position="1082"/>
        <end position="1103"/>
    </location>
</feature>
<dbReference type="PROSITE" id="PS00211">
    <property type="entry name" value="ABC_TRANSPORTER_1"/>
    <property type="match status" value="2"/>
</dbReference>
<dbReference type="CDD" id="cd03244">
    <property type="entry name" value="ABCC_MRP_domain2"/>
    <property type="match status" value="1"/>
</dbReference>
<dbReference type="InterPro" id="IPR003439">
    <property type="entry name" value="ABC_transporter-like_ATP-bd"/>
</dbReference>
<evidence type="ECO:0000259" key="16">
    <source>
        <dbReference type="PROSITE" id="PS50929"/>
    </source>
</evidence>
<name>A0AAW0TH50_SCYPA</name>
<dbReference type="PROSITE" id="PS50929">
    <property type="entry name" value="ABC_TM1F"/>
    <property type="match status" value="2"/>
</dbReference>
<dbReference type="Pfam" id="PF24357">
    <property type="entry name" value="TMD0_ABC"/>
    <property type="match status" value="1"/>
</dbReference>
<keyword evidence="18" id="KW-1185">Reference proteome</keyword>
<keyword evidence="4" id="KW-0926">Vacuole</keyword>
<evidence type="ECO:0000256" key="13">
    <source>
        <dbReference type="SAM" id="MobiDB-lite"/>
    </source>
</evidence>
<feature type="transmembrane region" description="Helical" evidence="14">
    <location>
        <begin position="352"/>
        <end position="373"/>
    </location>
</feature>
<evidence type="ECO:0000259" key="15">
    <source>
        <dbReference type="PROSITE" id="PS50893"/>
    </source>
</evidence>
<dbReference type="GO" id="GO:0016887">
    <property type="term" value="F:ATP hydrolysis activity"/>
    <property type="evidence" value="ECO:0007669"/>
    <property type="project" value="InterPro"/>
</dbReference>
<evidence type="ECO:0000256" key="4">
    <source>
        <dbReference type="ARBA" id="ARBA00022554"/>
    </source>
</evidence>
<dbReference type="CDD" id="cd18595">
    <property type="entry name" value="ABC_6TM_MRP1_2_3_6_D1_like"/>
    <property type="match status" value="1"/>
</dbReference>
<feature type="domain" description="ABC transporter" evidence="15">
    <location>
        <begin position="1348"/>
        <end position="1582"/>
    </location>
</feature>
<dbReference type="InterPro" id="IPR027417">
    <property type="entry name" value="P-loop_NTPase"/>
</dbReference>
<feature type="compositionally biased region" description="Basic and acidic residues" evidence="13">
    <location>
        <begin position="944"/>
        <end position="984"/>
    </location>
</feature>
<evidence type="ECO:0000256" key="1">
    <source>
        <dbReference type="ARBA" id="ARBA00004128"/>
    </source>
</evidence>
<dbReference type="CDD" id="cd18603">
    <property type="entry name" value="ABC_6TM_MRP1_2_3_6_D2_like"/>
    <property type="match status" value="1"/>
</dbReference>
<dbReference type="CDD" id="cd03250">
    <property type="entry name" value="ABCC_MRP_domain1"/>
    <property type="match status" value="1"/>
</dbReference>
<keyword evidence="7" id="KW-0547">Nucleotide-binding</keyword>
<dbReference type="InterPro" id="IPR050173">
    <property type="entry name" value="ABC_transporter_C-like"/>
</dbReference>
<feature type="transmembrane region" description="Helical" evidence="14">
    <location>
        <begin position="425"/>
        <end position="447"/>
    </location>
</feature>
<feature type="domain" description="ABC transporter" evidence="15">
    <location>
        <begin position="677"/>
        <end position="904"/>
    </location>
</feature>
<dbReference type="GO" id="GO:0005774">
    <property type="term" value="C:vacuolar membrane"/>
    <property type="evidence" value="ECO:0007669"/>
    <property type="project" value="UniProtKB-SubCell"/>
</dbReference>
<feature type="region of interest" description="Disordered" evidence="13">
    <location>
        <begin position="935"/>
        <end position="991"/>
    </location>
</feature>
<feature type="transmembrane region" description="Helical" evidence="14">
    <location>
        <begin position="107"/>
        <end position="126"/>
    </location>
</feature>
<dbReference type="InterPro" id="IPR036640">
    <property type="entry name" value="ABC1_TM_sf"/>
</dbReference>
<evidence type="ECO:0000256" key="10">
    <source>
        <dbReference type="ARBA" id="ARBA00023136"/>
    </source>
</evidence>
<keyword evidence="6" id="KW-0677">Repeat</keyword>
<dbReference type="Gene3D" id="3.40.50.300">
    <property type="entry name" value="P-loop containing nucleotide triphosphate hydrolases"/>
    <property type="match status" value="2"/>
</dbReference>
<dbReference type="InterPro" id="IPR011527">
    <property type="entry name" value="ABC1_TM_dom"/>
</dbReference>
<proteinExistence type="inferred from homology"/>
<evidence type="ECO:0000313" key="17">
    <source>
        <dbReference type="EMBL" id="KAK8386780.1"/>
    </source>
</evidence>
<dbReference type="EMBL" id="JARAKH010000030">
    <property type="protein sequence ID" value="KAK8386780.1"/>
    <property type="molecule type" value="Genomic_DNA"/>
</dbReference>
<feature type="transmembrane region" description="Helical" evidence="14">
    <location>
        <begin position="1146"/>
        <end position="1164"/>
    </location>
</feature>
<keyword evidence="8" id="KW-0067">ATP-binding</keyword>
<dbReference type="PANTHER" id="PTHR24223">
    <property type="entry name" value="ATP-BINDING CASSETTE SUB-FAMILY C"/>
    <property type="match status" value="1"/>
</dbReference>
<organism evidence="17 18">
    <name type="scientific">Scylla paramamosain</name>
    <name type="common">Mud crab</name>
    <dbReference type="NCBI Taxonomy" id="85552"/>
    <lineage>
        <taxon>Eukaryota</taxon>
        <taxon>Metazoa</taxon>
        <taxon>Ecdysozoa</taxon>
        <taxon>Arthropoda</taxon>
        <taxon>Crustacea</taxon>
        <taxon>Multicrustacea</taxon>
        <taxon>Malacostraca</taxon>
        <taxon>Eumalacostraca</taxon>
        <taxon>Eucarida</taxon>
        <taxon>Decapoda</taxon>
        <taxon>Pleocyemata</taxon>
        <taxon>Brachyura</taxon>
        <taxon>Eubrachyura</taxon>
        <taxon>Portunoidea</taxon>
        <taxon>Portunidae</taxon>
        <taxon>Portuninae</taxon>
        <taxon>Scylla</taxon>
    </lineage>
</organism>
<comment type="caution">
    <text evidence="17">The sequence shown here is derived from an EMBL/GenBank/DDBJ whole genome shotgun (WGS) entry which is preliminary data.</text>
</comment>
<evidence type="ECO:0000256" key="9">
    <source>
        <dbReference type="ARBA" id="ARBA00022989"/>
    </source>
</evidence>
<dbReference type="Pfam" id="PF00005">
    <property type="entry name" value="ABC_tran"/>
    <property type="match status" value="2"/>
</dbReference>
<keyword evidence="3" id="KW-0813">Transport</keyword>
<dbReference type="GO" id="GO:0005524">
    <property type="term" value="F:ATP binding"/>
    <property type="evidence" value="ECO:0007669"/>
    <property type="project" value="UniProtKB-KW"/>
</dbReference>
<feature type="transmembrane region" description="Helical" evidence="14">
    <location>
        <begin position="69"/>
        <end position="92"/>
    </location>
</feature>
<keyword evidence="5 14" id="KW-0812">Transmembrane</keyword>
<dbReference type="GO" id="GO:0000323">
    <property type="term" value="C:lytic vacuole"/>
    <property type="evidence" value="ECO:0007669"/>
    <property type="project" value="UniProtKB-ARBA"/>
</dbReference>
<gene>
    <name evidence="17" type="ORF">O3P69_017907</name>
</gene>
<evidence type="ECO:0000256" key="8">
    <source>
        <dbReference type="ARBA" id="ARBA00022840"/>
    </source>
</evidence>
<protein>
    <recommendedName>
        <fullName evidence="11">ABC-type glutathione-S-conjugate transporter</fullName>
        <ecNumber evidence="11">7.6.2.3</ecNumber>
    </recommendedName>
</protein>
<feature type="transmembrane region" description="Helical" evidence="14">
    <location>
        <begin position="299"/>
        <end position="320"/>
    </location>
</feature>
<dbReference type="PANTHER" id="PTHR24223:SF443">
    <property type="entry name" value="MULTIDRUG-RESISTANCE LIKE PROTEIN 1, ISOFORM I"/>
    <property type="match status" value="1"/>
</dbReference>
<feature type="transmembrane region" description="Helical" evidence="14">
    <location>
        <begin position="539"/>
        <end position="563"/>
    </location>
</feature>
<dbReference type="InterPro" id="IPR017871">
    <property type="entry name" value="ABC_transporter-like_CS"/>
</dbReference>
<feature type="transmembrane region" description="Helical" evidence="14">
    <location>
        <begin position="138"/>
        <end position="157"/>
    </location>
</feature>
<comment type="subcellular location">
    <subcellularLocation>
        <location evidence="1">Vacuole membrane</location>
        <topology evidence="1">Multi-pass membrane protein</topology>
    </subcellularLocation>
</comment>
<dbReference type="FunFam" id="3.40.50.300:FF:000074">
    <property type="entry name" value="Multidrug resistance-associated protein 5 isoform 1"/>
    <property type="match status" value="1"/>
</dbReference>
<feature type="transmembrane region" description="Helical" evidence="14">
    <location>
        <begin position="453"/>
        <end position="471"/>
    </location>
</feature>
<dbReference type="InterPro" id="IPR056227">
    <property type="entry name" value="TMD0_ABC"/>
</dbReference>
<dbReference type="Gene3D" id="1.20.1560.10">
    <property type="entry name" value="ABC transporter type 1, transmembrane domain"/>
    <property type="match status" value="3"/>
</dbReference>
<feature type="transmembrane region" description="Helical" evidence="14">
    <location>
        <begin position="584"/>
        <end position="608"/>
    </location>
</feature>
<evidence type="ECO:0000256" key="2">
    <source>
        <dbReference type="ARBA" id="ARBA00009726"/>
    </source>
</evidence>
<evidence type="ECO:0000256" key="12">
    <source>
        <dbReference type="ARBA" id="ARBA00047523"/>
    </source>
</evidence>
<evidence type="ECO:0000256" key="11">
    <source>
        <dbReference type="ARBA" id="ARBA00024220"/>
    </source>
</evidence>
<feature type="transmembrane region" description="Helical" evidence="14">
    <location>
        <begin position="620"/>
        <end position="644"/>
    </location>
</feature>
<evidence type="ECO:0000256" key="6">
    <source>
        <dbReference type="ARBA" id="ARBA00022737"/>
    </source>
</evidence>
<feature type="transmembrane region" description="Helical" evidence="14">
    <location>
        <begin position="1015"/>
        <end position="1037"/>
    </location>
</feature>
<evidence type="ECO:0000313" key="18">
    <source>
        <dbReference type="Proteomes" id="UP001487740"/>
    </source>
</evidence>
<dbReference type="FunFam" id="1.20.1560.10:FF:000001">
    <property type="entry name" value="ATP-binding cassette subfamily C member 1"/>
    <property type="match status" value="1"/>
</dbReference>
<evidence type="ECO:0000256" key="3">
    <source>
        <dbReference type="ARBA" id="ARBA00022448"/>
    </source>
</evidence>
<feature type="domain" description="ABC transmembrane type-1" evidence="16">
    <location>
        <begin position="312"/>
        <end position="596"/>
    </location>
</feature>
<accession>A0AAW0TH50</accession>
<feature type="transmembrane region" description="Helical" evidence="14">
    <location>
        <begin position="1170"/>
        <end position="1189"/>
    </location>
</feature>
<reference evidence="17 18" key="1">
    <citation type="submission" date="2023-03" db="EMBL/GenBank/DDBJ databases">
        <title>High-quality genome of Scylla paramamosain provides insights in environmental adaptation.</title>
        <authorList>
            <person name="Zhang L."/>
        </authorList>
    </citation>
    <scope>NUCLEOTIDE SEQUENCE [LARGE SCALE GENOMIC DNA]</scope>
    <source>
        <strain evidence="17">LZ_2023a</strain>
        <tissue evidence="17">Muscle</tissue>
    </source>
</reference>
<dbReference type="FunFam" id="1.20.1560.10:FF:000020">
    <property type="entry name" value="ABC metal ion transporter"/>
    <property type="match status" value="1"/>
</dbReference>
<dbReference type="SUPFAM" id="SSF52540">
    <property type="entry name" value="P-loop containing nucleoside triphosphate hydrolases"/>
    <property type="match status" value="2"/>
</dbReference>
<evidence type="ECO:0000256" key="14">
    <source>
        <dbReference type="SAM" id="Phobius"/>
    </source>
</evidence>
<feature type="transmembrane region" description="Helical" evidence="14">
    <location>
        <begin position="37"/>
        <end position="57"/>
    </location>
</feature>
<evidence type="ECO:0000256" key="7">
    <source>
        <dbReference type="ARBA" id="ARBA00022741"/>
    </source>
</evidence>
<dbReference type="FunFam" id="3.40.50.300:FF:000293">
    <property type="entry name" value="ATP binding cassette subfamily C member 1"/>
    <property type="match status" value="1"/>
</dbReference>
<feature type="transmembrane region" description="Helical" evidence="14">
    <location>
        <begin position="172"/>
        <end position="191"/>
    </location>
</feature>
<dbReference type="SMART" id="SM00382">
    <property type="entry name" value="AAA"/>
    <property type="match status" value="2"/>
</dbReference>
<dbReference type="Proteomes" id="UP001487740">
    <property type="component" value="Unassembled WGS sequence"/>
</dbReference>
<dbReference type="GO" id="GO:0015431">
    <property type="term" value="F:ABC-type glutathione S-conjugate transporter activity"/>
    <property type="evidence" value="ECO:0007669"/>
    <property type="project" value="UniProtKB-EC"/>
</dbReference>